<dbReference type="AlphaFoldDB" id="A0A6A6YBY1"/>
<evidence type="ECO:0000313" key="1">
    <source>
        <dbReference type="EMBL" id="KAF2805524.1"/>
    </source>
</evidence>
<dbReference type="OrthoDB" id="4457531at2759"/>
<sequence length="325" mass="35310">MSLVDVFPQDPFTPSLRYAAVQKLPITVPWNNESIKLGTPLIVSQTEKSTFKEEKCAFSRASLASSRLTFVSSARGSVCESATSSAAASSEHLNLSVQGQIGWKLLGGSGQARYETSVKDDKNDLKSSLRVEYRSGTLTFAHVPRLSAEAFHILQTSPEPQQAFQKEFGEYYVGAYILGGANVNMVSASSASWSKSKDLSGSYTVNFLWSSTTKPLDDHERSGNLFGNVALSAYDSLDGWQENKSGAGNTTYLDIVRSADDNKLRGWALAKRVTRKAKELKVEKGSEVSWDMCDTICKAGLVVEVLLLPYAGLRDYTSALLSAGV</sequence>
<accession>A0A6A6YBY1</accession>
<protein>
    <submittedName>
        <fullName evidence="1 3">Uncharacterized protein</fullName>
    </submittedName>
</protein>
<organism evidence="1">
    <name type="scientific">Mytilinidion resinicola</name>
    <dbReference type="NCBI Taxonomy" id="574789"/>
    <lineage>
        <taxon>Eukaryota</taxon>
        <taxon>Fungi</taxon>
        <taxon>Dikarya</taxon>
        <taxon>Ascomycota</taxon>
        <taxon>Pezizomycotina</taxon>
        <taxon>Dothideomycetes</taxon>
        <taxon>Pleosporomycetidae</taxon>
        <taxon>Mytilinidiales</taxon>
        <taxon>Mytilinidiaceae</taxon>
        <taxon>Mytilinidion</taxon>
    </lineage>
</organism>
<evidence type="ECO:0000313" key="2">
    <source>
        <dbReference type="Proteomes" id="UP000504636"/>
    </source>
</evidence>
<reference evidence="3" key="3">
    <citation type="submission" date="2025-04" db="UniProtKB">
        <authorList>
            <consortium name="RefSeq"/>
        </authorList>
    </citation>
    <scope>IDENTIFICATION</scope>
    <source>
        <strain evidence="3">CBS 304.34</strain>
    </source>
</reference>
<dbReference type="EMBL" id="MU003709">
    <property type="protein sequence ID" value="KAF2805524.1"/>
    <property type="molecule type" value="Genomic_DNA"/>
</dbReference>
<gene>
    <name evidence="1 3" type="ORF">BDZ99DRAFT_574445</name>
</gene>
<keyword evidence="2" id="KW-1185">Reference proteome</keyword>
<reference evidence="1 3" key="1">
    <citation type="journal article" date="2020" name="Stud. Mycol.">
        <title>101 Dothideomycetes genomes: a test case for predicting lifestyles and emergence of pathogens.</title>
        <authorList>
            <person name="Haridas S."/>
            <person name="Albert R."/>
            <person name="Binder M."/>
            <person name="Bloem J."/>
            <person name="Labutti K."/>
            <person name="Salamov A."/>
            <person name="Andreopoulos B."/>
            <person name="Baker S."/>
            <person name="Barry K."/>
            <person name="Bills G."/>
            <person name="Bluhm B."/>
            <person name="Cannon C."/>
            <person name="Castanera R."/>
            <person name="Culley D."/>
            <person name="Daum C."/>
            <person name="Ezra D."/>
            <person name="Gonzalez J."/>
            <person name="Henrissat B."/>
            <person name="Kuo A."/>
            <person name="Liang C."/>
            <person name="Lipzen A."/>
            <person name="Lutzoni F."/>
            <person name="Magnuson J."/>
            <person name="Mondo S."/>
            <person name="Nolan M."/>
            <person name="Ohm R."/>
            <person name="Pangilinan J."/>
            <person name="Park H.-J."/>
            <person name="Ramirez L."/>
            <person name="Alfaro M."/>
            <person name="Sun H."/>
            <person name="Tritt A."/>
            <person name="Yoshinaga Y."/>
            <person name="Zwiers L.-H."/>
            <person name="Turgeon B."/>
            <person name="Goodwin S."/>
            <person name="Spatafora J."/>
            <person name="Crous P."/>
            <person name="Grigoriev I."/>
        </authorList>
    </citation>
    <scope>NUCLEOTIDE SEQUENCE</scope>
    <source>
        <strain evidence="1 3">CBS 304.34</strain>
    </source>
</reference>
<dbReference type="Proteomes" id="UP000504636">
    <property type="component" value="Unplaced"/>
</dbReference>
<proteinExistence type="predicted"/>
<reference evidence="3" key="2">
    <citation type="submission" date="2020-04" db="EMBL/GenBank/DDBJ databases">
        <authorList>
            <consortium name="NCBI Genome Project"/>
        </authorList>
    </citation>
    <scope>NUCLEOTIDE SEQUENCE</scope>
    <source>
        <strain evidence="3">CBS 304.34</strain>
    </source>
</reference>
<dbReference type="RefSeq" id="XP_033572488.1">
    <property type="nucleotide sequence ID" value="XM_033728375.1"/>
</dbReference>
<name>A0A6A6YBY1_9PEZI</name>
<dbReference type="GeneID" id="54469268"/>
<evidence type="ECO:0000313" key="3">
    <source>
        <dbReference type="RefSeq" id="XP_033572488.1"/>
    </source>
</evidence>